<dbReference type="PANTHER" id="PTHR13932:SF5">
    <property type="entry name" value="RADICAL S-ADENOSYL METHIONINE DOMAIN-CONTAINING PROTEIN 1, MITOCHONDRIAL"/>
    <property type="match status" value="1"/>
</dbReference>
<dbReference type="PANTHER" id="PTHR13932">
    <property type="entry name" value="COPROPORPHYRINIGEN III OXIDASE"/>
    <property type="match status" value="1"/>
</dbReference>
<gene>
    <name evidence="11" type="ORF">HNP81_000777</name>
</gene>
<comment type="similarity">
    <text evidence="1">Belongs to the anaerobic coproporphyrinogen-III oxidase family. HemW subfamily.</text>
</comment>
<evidence type="ECO:0000256" key="9">
    <source>
        <dbReference type="RuleBase" id="RU364116"/>
    </source>
</evidence>
<dbReference type="SFLD" id="SFLDF00562">
    <property type="entry name" value="HemN-like__clustered_with_heat"/>
    <property type="match status" value="1"/>
</dbReference>
<dbReference type="EMBL" id="JACJHX010000002">
    <property type="protein sequence ID" value="MBA9025494.1"/>
    <property type="molecule type" value="Genomic_DNA"/>
</dbReference>
<dbReference type="Pfam" id="PF04055">
    <property type="entry name" value="Radical_SAM"/>
    <property type="match status" value="1"/>
</dbReference>
<keyword evidence="4 9" id="KW-0949">S-adenosyl-L-methionine</keyword>
<protein>
    <recommendedName>
        <fullName evidence="2 9">Heme chaperone HemW</fullName>
    </recommendedName>
</protein>
<evidence type="ECO:0000256" key="8">
    <source>
        <dbReference type="ARBA" id="ARBA00023186"/>
    </source>
</evidence>
<dbReference type="InterPro" id="IPR010723">
    <property type="entry name" value="HemN_C"/>
</dbReference>
<dbReference type="SFLD" id="SFLDG01082">
    <property type="entry name" value="B12-binding_domain_containing"/>
    <property type="match status" value="1"/>
</dbReference>
<dbReference type="InterPro" id="IPR007197">
    <property type="entry name" value="rSAM"/>
</dbReference>
<comment type="subcellular location">
    <subcellularLocation>
        <location evidence="9">Cytoplasm</location>
    </subcellularLocation>
</comment>
<evidence type="ECO:0000256" key="5">
    <source>
        <dbReference type="ARBA" id="ARBA00022723"/>
    </source>
</evidence>
<name>A0ABR6CKR3_9BACI</name>
<dbReference type="PROSITE" id="PS51918">
    <property type="entry name" value="RADICAL_SAM"/>
    <property type="match status" value="1"/>
</dbReference>
<dbReference type="InterPro" id="IPR006638">
    <property type="entry name" value="Elp3/MiaA/NifB-like_rSAM"/>
</dbReference>
<proteinExistence type="inferred from homology"/>
<keyword evidence="5 9" id="KW-0479">Metal-binding</keyword>
<reference evidence="11 12" key="1">
    <citation type="submission" date="2020-08" db="EMBL/GenBank/DDBJ databases">
        <title>Genomic Encyclopedia of Type Strains, Phase IV (KMG-IV): sequencing the most valuable type-strain genomes for metagenomic binning, comparative biology and taxonomic classification.</title>
        <authorList>
            <person name="Goeker M."/>
        </authorList>
    </citation>
    <scope>NUCLEOTIDE SEQUENCE [LARGE SCALE GENOMIC DNA]</scope>
    <source>
        <strain evidence="11 12">DSM 105481</strain>
    </source>
</reference>
<dbReference type="InterPro" id="IPR058240">
    <property type="entry name" value="rSAM_sf"/>
</dbReference>
<dbReference type="NCBIfam" id="TIGR00539">
    <property type="entry name" value="hemN_rel"/>
    <property type="match status" value="1"/>
</dbReference>
<dbReference type="Proteomes" id="UP000626697">
    <property type="component" value="Unassembled WGS sequence"/>
</dbReference>
<dbReference type="RefSeq" id="WP_182501601.1">
    <property type="nucleotide sequence ID" value="NZ_JACJHX010000002.1"/>
</dbReference>
<sequence>MIKSAYIHIPFCEHICHYCDFNKVFLKGQPVDDYLAMMTREMQLQLDKYPTAGLDTIFVGGGTPTSLDEKQLAYLCDSISEWMPMNAGAEYSFEANPGDLSREKLDIMFQSGVNRLSFGVQSFNDELLKRIGRTHRAKEVYETIEKAQSVGFTNISIDLIYGLPGQTMDDFIETLDTALALDLPHYSSYSLIVEPKTVFYNLMQKGKLNLPPQDLEARMYELLMETMDRHGLYQYEISNFAKVGYESRHNLTYWNNDEYYGIGAGAHGYTAGRRIANHGPVKKYMAPLVDNELPVIENHLVPIHEQMEEEMFLGLRKTAGVSYAGFFDKFRVEMTDVFAKPLEKHIGKGLLFEKDGYVRLTKQGKLLGNEVFQEFLGLEK</sequence>
<evidence type="ECO:0000313" key="12">
    <source>
        <dbReference type="Proteomes" id="UP000626697"/>
    </source>
</evidence>
<dbReference type="GO" id="GO:0051989">
    <property type="term" value="F:coproporphyrinogen dehydrogenase activity"/>
    <property type="evidence" value="ECO:0007669"/>
    <property type="project" value="UniProtKB-EC"/>
</dbReference>
<keyword evidence="8 9" id="KW-0143">Chaperone</keyword>
<keyword evidence="7 9" id="KW-0411">Iron-sulfur</keyword>
<dbReference type="InterPro" id="IPR004559">
    <property type="entry name" value="HemW-like"/>
</dbReference>
<evidence type="ECO:0000256" key="4">
    <source>
        <dbReference type="ARBA" id="ARBA00022691"/>
    </source>
</evidence>
<comment type="caution">
    <text evidence="11">The sequence shown here is derived from an EMBL/GenBank/DDBJ whole genome shotgun (WGS) entry which is preliminary data.</text>
</comment>
<keyword evidence="11" id="KW-0560">Oxidoreductase</keyword>
<dbReference type="SMART" id="SM00729">
    <property type="entry name" value="Elp3"/>
    <property type="match status" value="1"/>
</dbReference>
<evidence type="ECO:0000256" key="7">
    <source>
        <dbReference type="ARBA" id="ARBA00023014"/>
    </source>
</evidence>
<accession>A0ABR6CKR3</accession>
<evidence type="ECO:0000313" key="11">
    <source>
        <dbReference type="EMBL" id="MBA9025494.1"/>
    </source>
</evidence>
<comment type="function">
    <text evidence="9">Probably acts as a heme chaperone, transferring heme to an unknown acceptor. Binds one molecule of heme per monomer, possibly covalently. Binds 1 [4Fe-4S] cluster. The cluster is coordinated with 3 cysteines and an exchangeable S-adenosyl-L-methionine.</text>
</comment>
<evidence type="ECO:0000259" key="10">
    <source>
        <dbReference type="PROSITE" id="PS51918"/>
    </source>
</evidence>
<keyword evidence="3 9" id="KW-0349">Heme</keyword>
<keyword evidence="12" id="KW-1185">Reference proteome</keyword>
<dbReference type="InterPro" id="IPR013785">
    <property type="entry name" value="Aldolase_TIM"/>
</dbReference>
<dbReference type="SFLD" id="SFLDS00029">
    <property type="entry name" value="Radical_SAM"/>
    <property type="match status" value="1"/>
</dbReference>
<dbReference type="SFLD" id="SFLDG01065">
    <property type="entry name" value="anaerobic_coproporphyrinogen-I"/>
    <property type="match status" value="1"/>
</dbReference>
<keyword evidence="9" id="KW-0963">Cytoplasm</keyword>
<dbReference type="Pfam" id="PF06969">
    <property type="entry name" value="HemN_C"/>
    <property type="match status" value="1"/>
</dbReference>
<evidence type="ECO:0000256" key="2">
    <source>
        <dbReference type="ARBA" id="ARBA00017228"/>
    </source>
</evidence>
<dbReference type="SFLD" id="SFLDF00288">
    <property type="entry name" value="HemN-like__clustered_with_nucl"/>
    <property type="match status" value="1"/>
</dbReference>
<keyword evidence="6 9" id="KW-0408">Iron</keyword>
<evidence type="ECO:0000256" key="3">
    <source>
        <dbReference type="ARBA" id="ARBA00022617"/>
    </source>
</evidence>
<dbReference type="Gene3D" id="3.20.20.70">
    <property type="entry name" value="Aldolase class I"/>
    <property type="match status" value="1"/>
</dbReference>
<organism evidence="11 12">
    <name type="scientific">Peribacillus huizhouensis</name>
    <dbReference type="NCBI Taxonomy" id="1501239"/>
    <lineage>
        <taxon>Bacteria</taxon>
        <taxon>Bacillati</taxon>
        <taxon>Bacillota</taxon>
        <taxon>Bacilli</taxon>
        <taxon>Bacillales</taxon>
        <taxon>Bacillaceae</taxon>
        <taxon>Peribacillus</taxon>
    </lineage>
</organism>
<keyword evidence="9" id="KW-0004">4Fe-4S</keyword>
<evidence type="ECO:0000256" key="6">
    <source>
        <dbReference type="ARBA" id="ARBA00023004"/>
    </source>
</evidence>
<dbReference type="InterPro" id="IPR034505">
    <property type="entry name" value="Coproporphyrinogen-III_oxidase"/>
</dbReference>
<dbReference type="SUPFAM" id="SSF102114">
    <property type="entry name" value="Radical SAM enzymes"/>
    <property type="match status" value="1"/>
</dbReference>
<evidence type="ECO:0000256" key="1">
    <source>
        <dbReference type="ARBA" id="ARBA00006100"/>
    </source>
</evidence>
<feature type="domain" description="Radical SAM core" evidence="10">
    <location>
        <begin position="1"/>
        <end position="233"/>
    </location>
</feature>
<dbReference type="CDD" id="cd01335">
    <property type="entry name" value="Radical_SAM"/>
    <property type="match status" value="1"/>
</dbReference>